<feature type="compositionally biased region" description="Basic and acidic residues" evidence="1">
    <location>
        <begin position="99"/>
        <end position="108"/>
    </location>
</feature>
<keyword evidence="3" id="KW-1185">Reference proteome</keyword>
<comment type="caution">
    <text evidence="2">The sequence shown here is derived from an EMBL/GenBank/DDBJ whole genome shotgun (WGS) entry which is preliminary data.</text>
</comment>
<sequence length="137" mass="15459">MTVTAAKADWDGLEGDKELAVLVVDIHRQIKFHAIMWGLMSWFDVQDCIGAGFHDELRDTYAPNISTSRPGPRKMRSRSILASYGEKRKSRSGEGWTQDGRRLCHSDRPVASAQREQHTTRKGDGKTVAEIEAQRPH</sequence>
<dbReference type="Proteomes" id="UP000567179">
    <property type="component" value="Unassembled WGS sequence"/>
</dbReference>
<evidence type="ECO:0000256" key="1">
    <source>
        <dbReference type="SAM" id="MobiDB-lite"/>
    </source>
</evidence>
<dbReference type="AlphaFoldDB" id="A0A8H5F7Z1"/>
<accession>A0A8H5F7Z1</accession>
<gene>
    <name evidence="2" type="ORF">D9619_005061</name>
</gene>
<protein>
    <submittedName>
        <fullName evidence="2">Uncharacterized protein</fullName>
    </submittedName>
</protein>
<evidence type="ECO:0000313" key="3">
    <source>
        <dbReference type="Proteomes" id="UP000567179"/>
    </source>
</evidence>
<feature type="region of interest" description="Disordered" evidence="1">
    <location>
        <begin position="61"/>
        <end position="137"/>
    </location>
</feature>
<organism evidence="2 3">
    <name type="scientific">Psilocybe cf. subviscida</name>
    <dbReference type="NCBI Taxonomy" id="2480587"/>
    <lineage>
        <taxon>Eukaryota</taxon>
        <taxon>Fungi</taxon>
        <taxon>Dikarya</taxon>
        <taxon>Basidiomycota</taxon>
        <taxon>Agaricomycotina</taxon>
        <taxon>Agaricomycetes</taxon>
        <taxon>Agaricomycetidae</taxon>
        <taxon>Agaricales</taxon>
        <taxon>Agaricineae</taxon>
        <taxon>Strophariaceae</taxon>
        <taxon>Psilocybe</taxon>
    </lineage>
</organism>
<dbReference type="EMBL" id="JAACJJ010000014">
    <property type="protein sequence ID" value="KAF5327089.1"/>
    <property type="molecule type" value="Genomic_DNA"/>
</dbReference>
<evidence type="ECO:0000313" key="2">
    <source>
        <dbReference type="EMBL" id="KAF5327089.1"/>
    </source>
</evidence>
<reference evidence="2 3" key="1">
    <citation type="journal article" date="2020" name="ISME J.">
        <title>Uncovering the hidden diversity of litter-decomposition mechanisms in mushroom-forming fungi.</title>
        <authorList>
            <person name="Floudas D."/>
            <person name="Bentzer J."/>
            <person name="Ahren D."/>
            <person name="Johansson T."/>
            <person name="Persson P."/>
            <person name="Tunlid A."/>
        </authorList>
    </citation>
    <scope>NUCLEOTIDE SEQUENCE [LARGE SCALE GENOMIC DNA]</scope>
    <source>
        <strain evidence="2 3">CBS 101986</strain>
    </source>
</reference>
<proteinExistence type="predicted"/>
<feature type="compositionally biased region" description="Basic and acidic residues" evidence="1">
    <location>
        <begin position="115"/>
        <end position="137"/>
    </location>
</feature>
<name>A0A8H5F7Z1_9AGAR</name>